<dbReference type="PANTHER" id="PTHR43711">
    <property type="entry name" value="TWO-COMPONENT HISTIDINE KINASE"/>
    <property type="match status" value="1"/>
</dbReference>
<gene>
    <name evidence="15" type="ORF">HBA54_04380</name>
</gene>
<evidence type="ECO:0000256" key="10">
    <source>
        <dbReference type="ARBA" id="ARBA00023136"/>
    </source>
</evidence>
<evidence type="ECO:0000256" key="4">
    <source>
        <dbReference type="ARBA" id="ARBA00022553"/>
    </source>
</evidence>
<dbReference type="Pfam" id="PF00512">
    <property type="entry name" value="HisKA"/>
    <property type="match status" value="1"/>
</dbReference>
<dbReference type="SMART" id="SM00387">
    <property type="entry name" value="HATPase_c"/>
    <property type="match status" value="1"/>
</dbReference>
<dbReference type="SUPFAM" id="SSF55874">
    <property type="entry name" value="ATPase domain of HSP90 chaperone/DNA topoisomerase II/histidine kinase"/>
    <property type="match status" value="1"/>
</dbReference>
<dbReference type="InterPro" id="IPR000700">
    <property type="entry name" value="PAS-assoc_C"/>
</dbReference>
<dbReference type="GO" id="GO:0005524">
    <property type="term" value="F:ATP binding"/>
    <property type="evidence" value="ECO:0007669"/>
    <property type="project" value="UniProtKB-KW"/>
</dbReference>
<dbReference type="EC" id="2.7.13.3" evidence="3"/>
<dbReference type="NCBIfam" id="TIGR00229">
    <property type="entry name" value="sensory_box"/>
    <property type="match status" value="2"/>
</dbReference>
<feature type="domain" description="PAS" evidence="13">
    <location>
        <begin position="38"/>
        <end position="86"/>
    </location>
</feature>
<reference evidence="15" key="1">
    <citation type="submission" date="2020-03" db="EMBL/GenBank/DDBJ databases">
        <title>Genome of Pelagibius litoralis DSM 21314T.</title>
        <authorList>
            <person name="Wang G."/>
        </authorList>
    </citation>
    <scope>NUCLEOTIDE SEQUENCE</scope>
    <source>
        <strain evidence="15">DSM 21314</strain>
    </source>
</reference>
<dbReference type="SMART" id="SM00086">
    <property type="entry name" value="PAC"/>
    <property type="match status" value="2"/>
</dbReference>
<dbReference type="EMBL" id="JAAQPH010000003">
    <property type="protein sequence ID" value="NIA67820.1"/>
    <property type="molecule type" value="Genomic_DNA"/>
</dbReference>
<dbReference type="InterPro" id="IPR004358">
    <property type="entry name" value="Sig_transdc_His_kin-like_C"/>
</dbReference>
<dbReference type="SUPFAM" id="SSF47384">
    <property type="entry name" value="Homodimeric domain of signal transducing histidine kinase"/>
    <property type="match status" value="1"/>
</dbReference>
<dbReference type="CDD" id="cd00082">
    <property type="entry name" value="HisKA"/>
    <property type="match status" value="1"/>
</dbReference>
<feature type="coiled-coil region" evidence="11">
    <location>
        <begin position="4"/>
        <end position="48"/>
    </location>
</feature>
<dbReference type="GO" id="GO:0016020">
    <property type="term" value="C:membrane"/>
    <property type="evidence" value="ECO:0007669"/>
    <property type="project" value="UniProtKB-SubCell"/>
</dbReference>
<dbReference type="InterPro" id="IPR036097">
    <property type="entry name" value="HisK_dim/P_sf"/>
</dbReference>
<dbReference type="PROSITE" id="PS50112">
    <property type="entry name" value="PAS"/>
    <property type="match status" value="2"/>
</dbReference>
<feature type="domain" description="PAC" evidence="14">
    <location>
        <begin position="366"/>
        <end position="418"/>
    </location>
</feature>
<dbReference type="SMART" id="SM00388">
    <property type="entry name" value="HisKA"/>
    <property type="match status" value="1"/>
</dbReference>
<dbReference type="CDD" id="cd16922">
    <property type="entry name" value="HATPase_EvgS-ArcB-TorS-like"/>
    <property type="match status" value="1"/>
</dbReference>
<dbReference type="SMART" id="SM00091">
    <property type="entry name" value="PAS"/>
    <property type="match status" value="3"/>
</dbReference>
<evidence type="ECO:0000259" key="13">
    <source>
        <dbReference type="PROSITE" id="PS50112"/>
    </source>
</evidence>
<dbReference type="InterPro" id="IPR035965">
    <property type="entry name" value="PAS-like_dom_sf"/>
</dbReference>
<feature type="domain" description="Histidine kinase" evidence="12">
    <location>
        <begin position="436"/>
        <end position="657"/>
    </location>
</feature>
<evidence type="ECO:0000256" key="6">
    <source>
        <dbReference type="ARBA" id="ARBA00022741"/>
    </source>
</evidence>
<comment type="subcellular location">
    <subcellularLocation>
        <location evidence="2">Membrane</location>
    </subcellularLocation>
</comment>
<dbReference type="RefSeq" id="WP_167221793.1">
    <property type="nucleotide sequence ID" value="NZ_JAAQPH010000003.1"/>
</dbReference>
<keyword evidence="8" id="KW-0067">ATP-binding</keyword>
<dbReference type="InterPro" id="IPR005467">
    <property type="entry name" value="His_kinase_dom"/>
</dbReference>
<evidence type="ECO:0000256" key="1">
    <source>
        <dbReference type="ARBA" id="ARBA00000085"/>
    </source>
</evidence>
<keyword evidence="6" id="KW-0547">Nucleotide-binding</keyword>
<organism evidence="15 16">
    <name type="scientific">Pelagibius litoralis</name>
    <dbReference type="NCBI Taxonomy" id="374515"/>
    <lineage>
        <taxon>Bacteria</taxon>
        <taxon>Pseudomonadati</taxon>
        <taxon>Pseudomonadota</taxon>
        <taxon>Alphaproteobacteria</taxon>
        <taxon>Rhodospirillales</taxon>
        <taxon>Rhodovibrionaceae</taxon>
        <taxon>Pelagibius</taxon>
    </lineage>
</organism>
<proteinExistence type="predicted"/>
<dbReference type="InterPro" id="IPR003594">
    <property type="entry name" value="HATPase_dom"/>
</dbReference>
<dbReference type="Gene3D" id="3.30.450.20">
    <property type="entry name" value="PAS domain"/>
    <property type="match status" value="3"/>
</dbReference>
<dbReference type="CDD" id="cd00130">
    <property type="entry name" value="PAS"/>
    <property type="match status" value="2"/>
</dbReference>
<dbReference type="Proteomes" id="UP000761264">
    <property type="component" value="Unassembled WGS sequence"/>
</dbReference>
<dbReference type="PRINTS" id="PR00344">
    <property type="entry name" value="BCTRLSENSOR"/>
</dbReference>
<keyword evidence="11" id="KW-0175">Coiled coil</keyword>
<evidence type="ECO:0000313" key="15">
    <source>
        <dbReference type="EMBL" id="NIA67820.1"/>
    </source>
</evidence>
<sequence length="673" mass="75545">MPTKAELTEELARLRQRVEEVESLEAERAKAEDALRESEERLRDFAAAASDWFWEMDAELRVCYLSERLREVTGVDPDEVIGKSRLELGAGDTDSEKWEAHLADLNARRPFRDFRYVYIAADGGRQYWSISGVPLFEEDGLFLGYRGTGRNLTDEYHARRMAFEAQDLLLQAVESFTAAVALFDADDRLLLFNQSYLDFHRYSSETIGPGMPFEELLRTQIKHGLIPAAFGREEDWLAERMERHRNPGEEFEVERSDGSWLRVREERTANGGIFFTATDVTETKAIERAEREIRDRLRAVIDHLPAGLTMKDQDGCYMLVNQQFQDLYGLQERKLLGDTDFKHFRQSEAEVFNAQDRNVLKTGVPMDVEMEVTRADGDMMFAMITRFPVLDSVGEAIGVGGIHVDITELKEKEQQLRIARDEAERANRAKSAFLANMSHELRTPLNAIIGFSEIMEQGLFGPLGNPHYSEYAEDIRRSASHLLSLISDILDLSKIEAGRMELHEESIDVAAVVQSCLTIVKESASNGSLELEADLPDSLPQLHADKRSIRQILLNLLSNAIKFTPAGGLVRAEAFVEPSGEFALVVHDNGIGMAEEDIEIVLQPFGQVEGAHTRSHDGTGLGLPITKSLAEMHGGKMIVQSKVGEGTAITLRFPAERVVKRTSGDDVPSRRSA</sequence>
<dbReference type="InterPro" id="IPR036890">
    <property type="entry name" value="HATPase_C_sf"/>
</dbReference>
<dbReference type="AlphaFoldDB" id="A0A967EX57"/>
<dbReference type="PROSITE" id="PS50109">
    <property type="entry name" value="HIS_KIN"/>
    <property type="match status" value="1"/>
</dbReference>
<evidence type="ECO:0000256" key="2">
    <source>
        <dbReference type="ARBA" id="ARBA00004370"/>
    </source>
</evidence>
<dbReference type="PANTHER" id="PTHR43711:SF26">
    <property type="entry name" value="SENSOR HISTIDINE KINASE RCSC"/>
    <property type="match status" value="1"/>
</dbReference>
<evidence type="ECO:0000256" key="9">
    <source>
        <dbReference type="ARBA" id="ARBA00023012"/>
    </source>
</evidence>
<dbReference type="GO" id="GO:0000155">
    <property type="term" value="F:phosphorelay sensor kinase activity"/>
    <property type="evidence" value="ECO:0007669"/>
    <property type="project" value="InterPro"/>
</dbReference>
<dbReference type="SUPFAM" id="SSF55785">
    <property type="entry name" value="PYP-like sensor domain (PAS domain)"/>
    <property type="match status" value="3"/>
</dbReference>
<dbReference type="InterPro" id="IPR000014">
    <property type="entry name" value="PAS"/>
</dbReference>
<evidence type="ECO:0000256" key="8">
    <source>
        <dbReference type="ARBA" id="ARBA00022840"/>
    </source>
</evidence>
<keyword evidence="9" id="KW-0902">Two-component regulatory system</keyword>
<evidence type="ECO:0000313" key="16">
    <source>
        <dbReference type="Proteomes" id="UP000761264"/>
    </source>
</evidence>
<keyword evidence="7" id="KW-0418">Kinase</keyword>
<dbReference type="InterPro" id="IPR003661">
    <property type="entry name" value="HisK_dim/P_dom"/>
</dbReference>
<keyword evidence="16" id="KW-1185">Reference proteome</keyword>
<feature type="domain" description="PAS" evidence="13">
    <location>
        <begin position="293"/>
        <end position="363"/>
    </location>
</feature>
<dbReference type="Gene3D" id="3.30.565.10">
    <property type="entry name" value="Histidine kinase-like ATPase, C-terminal domain"/>
    <property type="match status" value="1"/>
</dbReference>
<keyword evidence="10" id="KW-0472">Membrane</keyword>
<evidence type="ECO:0000256" key="3">
    <source>
        <dbReference type="ARBA" id="ARBA00012438"/>
    </source>
</evidence>
<comment type="caution">
    <text evidence="15">The sequence shown here is derived from an EMBL/GenBank/DDBJ whole genome shotgun (WGS) entry which is preliminary data.</text>
</comment>
<keyword evidence="5" id="KW-0808">Transferase</keyword>
<evidence type="ECO:0000259" key="12">
    <source>
        <dbReference type="PROSITE" id="PS50109"/>
    </source>
</evidence>
<dbReference type="Pfam" id="PF08448">
    <property type="entry name" value="PAS_4"/>
    <property type="match status" value="2"/>
</dbReference>
<evidence type="ECO:0000256" key="11">
    <source>
        <dbReference type="SAM" id="Coils"/>
    </source>
</evidence>
<protein>
    <recommendedName>
        <fullName evidence="3">histidine kinase</fullName>
        <ecNumber evidence="3">2.7.13.3</ecNumber>
    </recommendedName>
</protein>
<dbReference type="InterPro" id="IPR001610">
    <property type="entry name" value="PAC"/>
</dbReference>
<accession>A0A967EX57</accession>
<evidence type="ECO:0000256" key="5">
    <source>
        <dbReference type="ARBA" id="ARBA00022679"/>
    </source>
</evidence>
<keyword evidence="4" id="KW-0597">Phosphoprotein</keyword>
<comment type="catalytic activity">
    <reaction evidence="1">
        <text>ATP + protein L-histidine = ADP + protein N-phospho-L-histidine.</text>
        <dbReference type="EC" id="2.7.13.3"/>
    </reaction>
</comment>
<dbReference type="InterPro" id="IPR050736">
    <property type="entry name" value="Sensor_HK_Regulatory"/>
</dbReference>
<dbReference type="Gene3D" id="1.10.287.130">
    <property type="match status" value="1"/>
</dbReference>
<dbReference type="PROSITE" id="PS50113">
    <property type="entry name" value="PAC"/>
    <property type="match status" value="2"/>
</dbReference>
<dbReference type="Pfam" id="PF02518">
    <property type="entry name" value="HATPase_c"/>
    <property type="match status" value="1"/>
</dbReference>
<dbReference type="InterPro" id="IPR013656">
    <property type="entry name" value="PAS_4"/>
</dbReference>
<dbReference type="Pfam" id="PF12860">
    <property type="entry name" value="PAS_7"/>
    <property type="match status" value="1"/>
</dbReference>
<evidence type="ECO:0000256" key="7">
    <source>
        <dbReference type="ARBA" id="ARBA00022777"/>
    </source>
</evidence>
<dbReference type="FunFam" id="1.10.287.130:FF:000038">
    <property type="entry name" value="Sensory transduction histidine kinase"/>
    <property type="match status" value="1"/>
</dbReference>
<name>A0A967EX57_9PROT</name>
<evidence type="ECO:0000259" key="14">
    <source>
        <dbReference type="PROSITE" id="PS50113"/>
    </source>
</evidence>
<feature type="domain" description="PAC" evidence="14">
    <location>
        <begin position="112"/>
        <end position="164"/>
    </location>
</feature>